<dbReference type="EMBL" id="JARGEQ010000056">
    <property type="protein sequence ID" value="MDF1586017.1"/>
    <property type="molecule type" value="Genomic_DNA"/>
</dbReference>
<dbReference type="RefSeq" id="WP_327788437.1">
    <property type="nucleotide sequence ID" value="NZ_JARGEQ010000056.1"/>
</dbReference>
<comment type="caution">
    <text evidence="1">The sequence shown here is derived from an EMBL/GenBank/DDBJ whole genome shotgun (WGS) entry which is preliminary data.</text>
</comment>
<name>A0AAP3XR00_9PROT</name>
<organism evidence="1 2">
    <name type="scientific">Marinimicrococcus flavescens</name>
    <dbReference type="NCBI Taxonomy" id="3031815"/>
    <lineage>
        <taxon>Bacteria</taxon>
        <taxon>Pseudomonadati</taxon>
        <taxon>Pseudomonadota</taxon>
        <taxon>Alphaproteobacteria</taxon>
        <taxon>Geminicoccales</taxon>
        <taxon>Geminicoccaceae</taxon>
        <taxon>Marinimicrococcus</taxon>
    </lineage>
</organism>
<keyword evidence="2" id="KW-1185">Reference proteome</keyword>
<dbReference type="AlphaFoldDB" id="A0AAP3XR00"/>
<protein>
    <submittedName>
        <fullName evidence="1">Uncharacterized protein</fullName>
    </submittedName>
</protein>
<evidence type="ECO:0000313" key="1">
    <source>
        <dbReference type="EMBL" id="MDF1586017.1"/>
    </source>
</evidence>
<proteinExistence type="predicted"/>
<evidence type="ECO:0000313" key="2">
    <source>
        <dbReference type="Proteomes" id="UP001301140"/>
    </source>
</evidence>
<accession>A0AAP3XR00</accession>
<dbReference type="Proteomes" id="UP001301140">
    <property type="component" value="Unassembled WGS sequence"/>
</dbReference>
<gene>
    <name evidence="1" type="ORF">PZ740_06425</name>
</gene>
<sequence length="285" mass="32532">MADEAKDADVALAAQLHEDGWRQASVFQPPPDYPIPAELAFDGGEEYLVACTQSCSLVSQNFERDPLVEFLIARPVSSYAEDDEKATGKNVRRYLLPVSGIENLKALECDVNRRFFLDRRLLAGQSPDPRLIPDSRARRQFGGWLGRYYHRVALPNELGRRARQKLWPSLKRLMKAQLAGKKVHENVDTIYLRWTPDEEADEATTYELEILILCKTAEAQQHIEDELNRKLGVFEEKKGCNGIIVKSQALVGPETRLRDTEDFCRFSDWDYWSGLEDISQAADRS</sequence>
<reference evidence="1 2" key="1">
    <citation type="submission" date="2023-03" db="EMBL/GenBank/DDBJ databases">
        <title>YIM 152171 draft genome.</title>
        <authorList>
            <person name="Yang Z."/>
        </authorList>
    </citation>
    <scope>NUCLEOTIDE SEQUENCE [LARGE SCALE GENOMIC DNA]</scope>
    <source>
        <strain evidence="1 2">YIM 152171</strain>
    </source>
</reference>